<evidence type="ECO:0000256" key="11">
    <source>
        <dbReference type="SAM" id="MobiDB-lite"/>
    </source>
</evidence>
<accession>A0A8X8WK81</accession>
<dbReference type="InterPro" id="IPR032880">
    <property type="entry name" value="CSC1/OSCA1-like_N"/>
</dbReference>
<dbReference type="InterPro" id="IPR027815">
    <property type="entry name" value="CSC1/OSCA1-like_cyt"/>
</dbReference>
<feature type="transmembrane region" description="Helical" evidence="12">
    <location>
        <begin position="146"/>
        <end position="165"/>
    </location>
</feature>
<feature type="domain" description="CSC1/OSCA1-like 7TM region" evidence="13">
    <location>
        <begin position="357"/>
        <end position="622"/>
    </location>
</feature>
<evidence type="ECO:0000256" key="7">
    <source>
        <dbReference type="ARBA" id="ARBA00023065"/>
    </source>
</evidence>
<protein>
    <recommendedName>
        <fullName evidence="18">CSC1-like protein HYP1</fullName>
    </recommendedName>
</protein>
<keyword evidence="6 12" id="KW-1133">Transmembrane helix</keyword>
<reference evidence="16" key="1">
    <citation type="submission" date="2018-01" db="EMBL/GenBank/DDBJ databases">
        <authorList>
            <person name="Mao J.F."/>
        </authorList>
    </citation>
    <scope>NUCLEOTIDE SEQUENCE</scope>
    <source>
        <strain evidence="16">Huo1</strain>
        <tissue evidence="16">Leaf</tissue>
    </source>
</reference>
<feature type="region of interest" description="Disordered" evidence="11">
    <location>
        <begin position="694"/>
        <end position="714"/>
    </location>
</feature>
<dbReference type="AlphaFoldDB" id="A0A8X8WK81"/>
<dbReference type="Proteomes" id="UP000298416">
    <property type="component" value="Unassembled WGS sequence"/>
</dbReference>
<evidence type="ECO:0000256" key="8">
    <source>
        <dbReference type="ARBA" id="ARBA00023136"/>
    </source>
</evidence>
<feature type="transmembrane region" description="Helical" evidence="12">
    <location>
        <begin position="483"/>
        <end position="504"/>
    </location>
</feature>
<dbReference type="GO" id="GO:0005227">
    <property type="term" value="F:calcium-activated cation channel activity"/>
    <property type="evidence" value="ECO:0007669"/>
    <property type="project" value="InterPro"/>
</dbReference>
<feature type="transmembrane region" description="Helical" evidence="12">
    <location>
        <begin position="450"/>
        <end position="471"/>
    </location>
</feature>
<evidence type="ECO:0000259" key="15">
    <source>
        <dbReference type="Pfam" id="PF14703"/>
    </source>
</evidence>
<dbReference type="Pfam" id="PF14703">
    <property type="entry name" value="PHM7_cyt"/>
    <property type="match status" value="1"/>
</dbReference>
<keyword evidence="10" id="KW-0175">Coiled coil</keyword>
<feature type="transmembrane region" description="Helical" evidence="12">
    <location>
        <begin position="353"/>
        <end position="377"/>
    </location>
</feature>
<evidence type="ECO:0000313" key="17">
    <source>
        <dbReference type="Proteomes" id="UP000298416"/>
    </source>
</evidence>
<dbReference type="OrthoDB" id="1689567at2759"/>
<keyword evidence="3" id="KW-0813">Transport</keyword>
<evidence type="ECO:0000256" key="4">
    <source>
        <dbReference type="ARBA" id="ARBA00022692"/>
    </source>
</evidence>
<feature type="coiled-coil region" evidence="10">
    <location>
        <begin position="268"/>
        <end position="295"/>
    </location>
</feature>
<evidence type="ECO:0000256" key="12">
    <source>
        <dbReference type="SAM" id="Phobius"/>
    </source>
</evidence>
<evidence type="ECO:0000259" key="13">
    <source>
        <dbReference type="Pfam" id="PF02714"/>
    </source>
</evidence>
<dbReference type="PANTHER" id="PTHR13018">
    <property type="entry name" value="PROBABLE MEMBRANE PROTEIN DUF221-RELATED"/>
    <property type="match status" value="1"/>
</dbReference>
<dbReference type="InterPro" id="IPR045122">
    <property type="entry name" value="Csc1-like"/>
</dbReference>
<keyword evidence="8 12" id="KW-0472">Membrane</keyword>
<sequence>MILSALLTSVGINVALCFLFLILYTILRNRPSNAELYVPRLVAEGKFQEYYASGVRGFLSSFKWVKRAWQATENELLENSGLDAVVFMRIFIFGLRVFRFATIVGIFILLPFNYMGNQLNIDFTDLPNKSLETFSISNVDDGSNRLWIHFSAVYIFTAVVCYLLYSEYDDIAALRLSYFYSSKPRPSQFTVLVRSIPVTAGRSFSETIERFFSEYYPSTYLSHSVIHRTGKLQALVNKADKTYKKLVHLDSKKYPQQNSKRGCCLGICGRKAERVDQYEKKLEDVEGDMRAEQLSLAGKEVPAAFVSFKTRFSAAIVSHLQQGVKPTDWVTEPAPDPQDIHWPFFSASFFKRWMCNIAVVFTCLLITIMFLVPVLIAQGLTNLAQLETMLPFLSGILRLEIVTQVVTGYLPSLILETFLDLVPPVMIVLSSIQGYIALSQIEKSACIKMLWFTVWNVFFANVLSGSALYRIDVLLEPKRIPELLAVAVPGQASFFIAYVVTSGWTKTFSSELFRVKRLMLNILKGSLCCDSDDELEVPSNPYHKEIPRILFFSLLGITYFFLAPLILPFVMIYYGLGYIIYRNQLLNVYSPKFETGGKFWPVVHDATIVFLVLMHVIAIGIFGLKKLPSASSLTIPLPILTLLFHGYCRRRFLPSFKGFPAECMINKDRLDQNDPTISSFYEKLSTAYQDPAMERVRHSEASESSTTPLLTSYR</sequence>
<dbReference type="GO" id="GO:0005886">
    <property type="term" value="C:plasma membrane"/>
    <property type="evidence" value="ECO:0007669"/>
    <property type="project" value="TreeGrafter"/>
</dbReference>
<proteinExistence type="inferred from homology"/>
<dbReference type="InterPro" id="IPR003864">
    <property type="entry name" value="CSC1/OSCA1-like_7TM"/>
</dbReference>
<evidence type="ECO:0000256" key="10">
    <source>
        <dbReference type="SAM" id="Coils"/>
    </source>
</evidence>
<reference evidence="16" key="2">
    <citation type="submission" date="2020-08" db="EMBL/GenBank/DDBJ databases">
        <title>Plant Genome Project.</title>
        <authorList>
            <person name="Zhang R.-G."/>
        </authorList>
    </citation>
    <scope>NUCLEOTIDE SEQUENCE</scope>
    <source>
        <strain evidence="16">Huo1</strain>
        <tissue evidence="16">Leaf</tissue>
    </source>
</reference>
<keyword evidence="5" id="KW-0106">Calcium</keyword>
<feature type="domain" description="CSC1/OSCA1-like N-terminal transmembrane" evidence="14">
    <location>
        <begin position="5"/>
        <end position="167"/>
    </location>
</feature>
<keyword evidence="7" id="KW-0406">Ion transport</keyword>
<gene>
    <name evidence="16" type="ORF">SASPL_142219</name>
</gene>
<evidence type="ECO:0000259" key="14">
    <source>
        <dbReference type="Pfam" id="PF13967"/>
    </source>
</evidence>
<evidence type="ECO:0000256" key="1">
    <source>
        <dbReference type="ARBA" id="ARBA00004141"/>
    </source>
</evidence>
<organism evidence="16">
    <name type="scientific">Salvia splendens</name>
    <name type="common">Scarlet sage</name>
    <dbReference type="NCBI Taxonomy" id="180675"/>
    <lineage>
        <taxon>Eukaryota</taxon>
        <taxon>Viridiplantae</taxon>
        <taxon>Streptophyta</taxon>
        <taxon>Embryophyta</taxon>
        <taxon>Tracheophyta</taxon>
        <taxon>Spermatophyta</taxon>
        <taxon>Magnoliopsida</taxon>
        <taxon>eudicotyledons</taxon>
        <taxon>Gunneridae</taxon>
        <taxon>Pentapetalae</taxon>
        <taxon>asterids</taxon>
        <taxon>lamiids</taxon>
        <taxon>Lamiales</taxon>
        <taxon>Lamiaceae</taxon>
        <taxon>Nepetoideae</taxon>
        <taxon>Mentheae</taxon>
        <taxon>Salviinae</taxon>
        <taxon>Salvia</taxon>
        <taxon>Salvia subgen. Calosphace</taxon>
        <taxon>core Calosphace</taxon>
    </lineage>
</organism>
<evidence type="ECO:0008006" key="18">
    <source>
        <dbReference type="Google" id="ProtNLM"/>
    </source>
</evidence>
<feature type="transmembrane region" description="Helical" evidence="12">
    <location>
        <begin position="602"/>
        <end position="624"/>
    </location>
</feature>
<keyword evidence="17" id="KW-1185">Reference proteome</keyword>
<dbReference type="PANTHER" id="PTHR13018:SF109">
    <property type="entry name" value="CSC1-LIKE PROTEIN HYP1"/>
    <property type="match status" value="1"/>
</dbReference>
<comment type="similarity">
    <text evidence="2">Belongs to the CSC1 (TC 1.A.17) family.</text>
</comment>
<feature type="transmembrane region" description="Helical" evidence="12">
    <location>
        <begin position="6"/>
        <end position="27"/>
    </location>
</feature>
<evidence type="ECO:0000256" key="3">
    <source>
        <dbReference type="ARBA" id="ARBA00022448"/>
    </source>
</evidence>
<dbReference type="Pfam" id="PF13967">
    <property type="entry name" value="RSN1_TM"/>
    <property type="match status" value="1"/>
</dbReference>
<feature type="transmembrane region" description="Helical" evidence="12">
    <location>
        <begin position="417"/>
        <end position="438"/>
    </location>
</feature>
<keyword evidence="9" id="KW-0407">Ion channel</keyword>
<comment type="subcellular location">
    <subcellularLocation>
        <location evidence="1">Membrane</location>
        <topology evidence="1">Multi-pass membrane protein</topology>
    </subcellularLocation>
</comment>
<dbReference type="EMBL" id="PNBA02000016">
    <property type="protein sequence ID" value="KAG6396080.1"/>
    <property type="molecule type" value="Genomic_DNA"/>
</dbReference>
<comment type="caution">
    <text evidence="16">The sequence shown here is derived from an EMBL/GenBank/DDBJ whole genome shotgun (WGS) entry which is preliminary data.</text>
</comment>
<evidence type="ECO:0000256" key="9">
    <source>
        <dbReference type="ARBA" id="ARBA00023303"/>
    </source>
</evidence>
<evidence type="ECO:0000313" key="16">
    <source>
        <dbReference type="EMBL" id="KAG6396080.1"/>
    </source>
</evidence>
<feature type="compositionally biased region" description="Polar residues" evidence="11">
    <location>
        <begin position="702"/>
        <end position="714"/>
    </location>
</feature>
<dbReference type="Pfam" id="PF02714">
    <property type="entry name" value="RSN1_7TM"/>
    <property type="match status" value="1"/>
</dbReference>
<evidence type="ECO:0000256" key="5">
    <source>
        <dbReference type="ARBA" id="ARBA00022837"/>
    </source>
</evidence>
<keyword evidence="4 12" id="KW-0812">Transmembrane</keyword>
<feature type="transmembrane region" description="Helical" evidence="12">
    <location>
        <begin position="549"/>
        <end position="581"/>
    </location>
</feature>
<feature type="domain" description="CSC1/OSCA1-like cytosolic" evidence="15">
    <location>
        <begin position="188"/>
        <end position="343"/>
    </location>
</feature>
<name>A0A8X8WK81_SALSN</name>
<feature type="transmembrane region" description="Helical" evidence="12">
    <location>
        <begin position="97"/>
        <end position="116"/>
    </location>
</feature>
<evidence type="ECO:0000256" key="6">
    <source>
        <dbReference type="ARBA" id="ARBA00022989"/>
    </source>
</evidence>
<evidence type="ECO:0000256" key="2">
    <source>
        <dbReference type="ARBA" id="ARBA00007779"/>
    </source>
</evidence>